<keyword evidence="12" id="KW-0479">Metal-binding</keyword>
<feature type="binding site" evidence="12">
    <location>
        <position position="430"/>
    </location>
    <ligand>
        <name>K(+)</name>
        <dbReference type="ChEBI" id="CHEBI:29103"/>
    </ligand>
</feature>
<keyword evidence="5" id="KW-0997">Cell inner membrane</keyword>
<evidence type="ECO:0000256" key="2">
    <source>
        <dbReference type="ARBA" id="ARBA00009137"/>
    </source>
</evidence>
<dbReference type="PIRSF" id="PIRSF006247">
    <property type="entry name" value="TrkH"/>
    <property type="match status" value="1"/>
</dbReference>
<feature type="binding site" evidence="12">
    <location>
        <position position="313"/>
    </location>
    <ligand>
        <name>K(+)</name>
        <dbReference type="ChEBI" id="CHEBI:29103"/>
    </ligand>
</feature>
<dbReference type="Proteomes" id="UP000294545">
    <property type="component" value="Unassembled WGS sequence"/>
</dbReference>
<evidence type="ECO:0000256" key="5">
    <source>
        <dbReference type="ARBA" id="ARBA00022519"/>
    </source>
</evidence>
<dbReference type="EMBL" id="SMGQ01000013">
    <property type="protein sequence ID" value="TCK92622.1"/>
    <property type="molecule type" value="Genomic_DNA"/>
</dbReference>
<feature type="transmembrane region" description="Helical" evidence="13">
    <location>
        <begin position="326"/>
        <end position="349"/>
    </location>
</feature>
<keyword evidence="7 13" id="KW-0812">Transmembrane</keyword>
<evidence type="ECO:0000256" key="8">
    <source>
        <dbReference type="ARBA" id="ARBA00022958"/>
    </source>
</evidence>
<feature type="transmembrane region" description="Helical" evidence="13">
    <location>
        <begin position="272"/>
        <end position="290"/>
    </location>
</feature>
<feature type="transmembrane region" description="Helical" evidence="13">
    <location>
        <begin position="180"/>
        <end position="199"/>
    </location>
</feature>
<feature type="binding site" evidence="12">
    <location>
        <position position="109"/>
    </location>
    <ligand>
        <name>K(+)</name>
        <dbReference type="ChEBI" id="CHEBI:29103"/>
    </ligand>
</feature>
<reference evidence="14 15" key="1">
    <citation type="submission" date="2019-03" db="EMBL/GenBank/DDBJ databases">
        <title>Genomic Encyclopedia of Type Strains, Phase IV (KMG-IV): sequencing the most valuable type-strain genomes for metagenomic binning, comparative biology and taxonomic classification.</title>
        <authorList>
            <person name="Goeker M."/>
        </authorList>
    </citation>
    <scope>NUCLEOTIDE SEQUENCE [LARGE SCALE GENOMIC DNA]</scope>
    <source>
        <strain evidence="14 15">DSM 24176</strain>
    </source>
</reference>
<evidence type="ECO:0000256" key="12">
    <source>
        <dbReference type="PIRSR" id="PIRSR006247-1"/>
    </source>
</evidence>
<keyword evidence="6" id="KW-0633">Potassium transport</keyword>
<evidence type="ECO:0000256" key="13">
    <source>
        <dbReference type="SAM" id="Phobius"/>
    </source>
</evidence>
<feature type="binding site" evidence="12">
    <location>
        <position position="110"/>
    </location>
    <ligand>
        <name>K(+)</name>
        <dbReference type="ChEBI" id="CHEBI:29103"/>
    </ligand>
</feature>
<dbReference type="PANTHER" id="PTHR32024">
    <property type="entry name" value="TRK SYSTEM POTASSIUM UPTAKE PROTEIN TRKG-RELATED"/>
    <property type="match status" value="1"/>
</dbReference>
<evidence type="ECO:0000256" key="7">
    <source>
        <dbReference type="ARBA" id="ARBA00022692"/>
    </source>
</evidence>
<feature type="transmembrane region" description="Helical" evidence="13">
    <location>
        <begin position="388"/>
        <end position="410"/>
    </location>
</feature>
<keyword evidence="4" id="KW-1003">Cell membrane</keyword>
<dbReference type="RefSeq" id="WP_132282488.1">
    <property type="nucleotide sequence ID" value="NZ_SMGQ01000013.1"/>
</dbReference>
<evidence type="ECO:0000256" key="9">
    <source>
        <dbReference type="ARBA" id="ARBA00022989"/>
    </source>
</evidence>
<feature type="transmembrane region" description="Helical" evidence="13">
    <location>
        <begin position="12"/>
        <end position="31"/>
    </location>
</feature>
<feature type="transmembrane region" description="Helical" evidence="13">
    <location>
        <begin position="68"/>
        <end position="89"/>
    </location>
</feature>
<feature type="transmembrane region" description="Helical" evidence="13">
    <location>
        <begin position="234"/>
        <end position="252"/>
    </location>
</feature>
<evidence type="ECO:0000256" key="1">
    <source>
        <dbReference type="ARBA" id="ARBA00004429"/>
    </source>
</evidence>
<feature type="transmembrane region" description="Helical" evidence="13">
    <location>
        <begin position="453"/>
        <end position="474"/>
    </location>
</feature>
<evidence type="ECO:0000256" key="3">
    <source>
        <dbReference type="ARBA" id="ARBA00022448"/>
    </source>
</evidence>
<dbReference type="InterPro" id="IPR004772">
    <property type="entry name" value="TrkH"/>
</dbReference>
<evidence type="ECO:0000256" key="6">
    <source>
        <dbReference type="ARBA" id="ARBA00022538"/>
    </source>
</evidence>
<sequence length="480" mass="52504">MNYGIVSKVLGNLLLFEAGILVFPLLISLYTKESDTLAFVYSIAIILFVGLMMSKVPRPSKKIKAKEALSIVAGGWLLVSFFGSLPFVLSGSIPSMVDAFFETVSGLTTTGATLINDIEALPKGILFWRSLTHWLGGMGILVLTLAILPAIGVGGFQIFKAESPGPVSDKLVPRMKDTAVILYTVYLGITVLQIILLYIGGMSLYESVIHTFGTVGTGGFSTRNDSIGAFGSNYIHFVIAIFMIASGVNFSLYYDLYKGRWKDVVKNSELKFYFSIIAGAVFLITINLYGNVYTSLFETFRNALFQVGAIITTTGYTTVDYEQWNVFSQLIIFLLMFVGGCAGSTGGSIKNIRLLVLVKMIKREISKILHPRAYVPIKLNGKSISQDVVSSVTGFFFLYILIFIVGTLLISLEGIGMVSAASSIAATLGNIGPGFEMVGPTQTYSDFSAWSKMLFSLMMLFGRLELFTIFILLMPSFWKK</sequence>
<comment type="caution">
    <text evidence="14">The sequence shown here is derived from an EMBL/GenBank/DDBJ whole genome shotgun (WGS) entry which is preliminary data.</text>
</comment>
<dbReference type="PANTHER" id="PTHR32024:SF2">
    <property type="entry name" value="TRK SYSTEM POTASSIUM UPTAKE PROTEIN TRKG-RELATED"/>
    <property type="match status" value="1"/>
</dbReference>
<dbReference type="Pfam" id="PF02386">
    <property type="entry name" value="TrkH"/>
    <property type="match status" value="1"/>
</dbReference>
<comment type="similarity">
    <text evidence="2">Belongs to the TrkH potassium transport family.</text>
</comment>
<feature type="transmembrane region" description="Helical" evidence="13">
    <location>
        <begin position="134"/>
        <end position="159"/>
    </location>
</feature>
<feature type="transmembrane region" description="Helical" evidence="13">
    <location>
        <begin position="37"/>
        <end position="56"/>
    </location>
</feature>
<gene>
    <name evidence="14" type="ORF">EDC19_1771</name>
</gene>
<evidence type="ECO:0000256" key="10">
    <source>
        <dbReference type="ARBA" id="ARBA00023065"/>
    </source>
</evidence>
<keyword evidence="8 12" id="KW-0630">Potassium</keyword>
<protein>
    <submittedName>
        <fullName evidence="14">Trk system potassium uptake protein TrkH</fullName>
    </submittedName>
</protein>
<feature type="binding site" evidence="12">
    <location>
        <position position="218"/>
    </location>
    <ligand>
        <name>K(+)</name>
        <dbReference type="ChEBI" id="CHEBI:29103"/>
    </ligand>
</feature>
<evidence type="ECO:0000313" key="14">
    <source>
        <dbReference type="EMBL" id="TCK92622.1"/>
    </source>
</evidence>
<dbReference type="AlphaFoldDB" id="A0A4R1MLA3"/>
<dbReference type="OrthoDB" id="9810952at2"/>
<organism evidence="14 15">
    <name type="scientific">Natranaerovirga hydrolytica</name>
    <dbReference type="NCBI Taxonomy" id="680378"/>
    <lineage>
        <taxon>Bacteria</taxon>
        <taxon>Bacillati</taxon>
        <taxon>Bacillota</taxon>
        <taxon>Clostridia</taxon>
        <taxon>Lachnospirales</taxon>
        <taxon>Natranaerovirgaceae</taxon>
        <taxon>Natranaerovirga</taxon>
    </lineage>
</organism>
<feature type="binding site" evidence="12">
    <location>
        <position position="314"/>
    </location>
    <ligand>
        <name>K(+)</name>
        <dbReference type="ChEBI" id="CHEBI:29103"/>
    </ligand>
</feature>
<dbReference type="GO" id="GO:0046872">
    <property type="term" value="F:metal ion binding"/>
    <property type="evidence" value="ECO:0007669"/>
    <property type="project" value="UniProtKB-KW"/>
</dbReference>
<accession>A0A4R1MLA3</accession>
<evidence type="ECO:0000313" key="15">
    <source>
        <dbReference type="Proteomes" id="UP000294545"/>
    </source>
</evidence>
<proteinExistence type="inferred from homology"/>
<name>A0A4R1MLA3_9FIRM</name>
<keyword evidence="11 13" id="KW-0472">Membrane</keyword>
<dbReference type="GO" id="GO:0015379">
    <property type="term" value="F:potassium:chloride symporter activity"/>
    <property type="evidence" value="ECO:0007669"/>
    <property type="project" value="InterPro"/>
</dbReference>
<keyword evidence="3" id="KW-0813">Transport</keyword>
<comment type="subcellular location">
    <subcellularLocation>
        <location evidence="1">Cell inner membrane</location>
        <topology evidence="1">Multi-pass membrane protein</topology>
    </subcellularLocation>
</comment>
<dbReference type="InterPro" id="IPR003445">
    <property type="entry name" value="Cat_transpt"/>
</dbReference>
<evidence type="ECO:0000256" key="11">
    <source>
        <dbReference type="ARBA" id="ARBA00023136"/>
    </source>
</evidence>
<keyword evidence="15" id="KW-1185">Reference proteome</keyword>
<dbReference type="GO" id="GO:0005886">
    <property type="term" value="C:plasma membrane"/>
    <property type="evidence" value="ECO:0007669"/>
    <property type="project" value="UniProtKB-SubCell"/>
</dbReference>
<keyword evidence="9 13" id="KW-1133">Transmembrane helix</keyword>
<evidence type="ECO:0000256" key="4">
    <source>
        <dbReference type="ARBA" id="ARBA00022475"/>
    </source>
</evidence>
<keyword evidence="10" id="KW-0406">Ion transport</keyword>